<organism evidence="2 3">
    <name type="scientific">Tetraparma gracilis</name>
    <dbReference type="NCBI Taxonomy" id="2962635"/>
    <lineage>
        <taxon>Eukaryota</taxon>
        <taxon>Sar</taxon>
        <taxon>Stramenopiles</taxon>
        <taxon>Ochrophyta</taxon>
        <taxon>Bolidophyceae</taxon>
        <taxon>Parmales</taxon>
        <taxon>Triparmaceae</taxon>
        <taxon>Tetraparma</taxon>
    </lineage>
</organism>
<sequence length="186" mass="20546">MLGDRGTIGSLMLSCKSFHLSTQREIRTWGWERTFEAEFGRKPSMSLPNKNMGGAMGGVDLEDLHESYFDVNPPSADGDGAEPSDNAPGENGLLVQLMTSEDGSMYKGLSGEPDDVAFEDAPFLYDPTHYDIAVALEGLVTKKDALFKMWHDAKPNESPPVLPRLVRCSNYGDEGGEFWDDRLVYC</sequence>
<protein>
    <submittedName>
        <fullName evidence="2">Uncharacterized protein</fullName>
    </submittedName>
</protein>
<reference evidence="2 3" key="1">
    <citation type="journal article" date="2023" name="Commun. Biol.">
        <title>Genome analysis of Parmales, the sister group of diatoms, reveals the evolutionary specialization of diatoms from phago-mixotrophs to photoautotrophs.</title>
        <authorList>
            <person name="Ban H."/>
            <person name="Sato S."/>
            <person name="Yoshikawa S."/>
            <person name="Yamada K."/>
            <person name="Nakamura Y."/>
            <person name="Ichinomiya M."/>
            <person name="Sato N."/>
            <person name="Blanc-Mathieu R."/>
            <person name="Endo H."/>
            <person name="Kuwata A."/>
            <person name="Ogata H."/>
        </authorList>
    </citation>
    <scope>NUCLEOTIDE SEQUENCE [LARGE SCALE GENOMIC DNA]</scope>
</reference>
<evidence type="ECO:0000313" key="2">
    <source>
        <dbReference type="EMBL" id="GMI54574.1"/>
    </source>
</evidence>
<evidence type="ECO:0000313" key="3">
    <source>
        <dbReference type="Proteomes" id="UP001165060"/>
    </source>
</evidence>
<feature type="region of interest" description="Disordered" evidence="1">
    <location>
        <begin position="68"/>
        <end position="91"/>
    </location>
</feature>
<comment type="caution">
    <text evidence="2">The sequence shown here is derived from an EMBL/GenBank/DDBJ whole genome shotgun (WGS) entry which is preliminary data.</text>
</comment>
<keyword evidence="3" id="KW-1185">Reference proteome</keyword>
<dbReference type="Proteomes" id="UP001165060">
    <property type="component" value="Unassembled WGS sequence"/>
</dbReference>
<accession>A0ABQ6NCT1</accession>
<dbReference type="EMBL" id="BRYB01006664">
    <property type="protein sequence ID" value="GMI54574.1"/>
    <property type="molecule type" value="Genomic_DNA"/>
</dbReference>
<gene>
    <name evidence="2" type="ORF">TeGR_g15172</name>
</gene>
<proteinExistence type="predicted"/>
<name>A0ABQ6NCT1_9STRA</name>
<evidence type="ECO:0000256" key="1">
    <source>
        <dbReference type="SAM" id="MobiDB-lite"/>
    </source>
</evidence>